<reference evidence="1 2" key="1">
    <citation type="submission" date="2020-07" db="EMBL/GenBank/DDBJ databases">
        <title>Whole genome sequence of Sphingobium yanoikuyae A3.</title>
        <authorList>
            <person name="Han S.-S."/>
        </authorList>
    </citation>
    <scope>NUCLEOTIDE SEQUENCE [LARGE SCALE GENOMIC DNA]</scope>
    <source>
        <strain evidence="1 2">A3</strain>
    </source>
</reference>
<dbReference type="Proteomes" id="UP000515377">
    <property type="component" value="Chromosome"/>
</dbReference>
<accession>A0A9X7YDW6</accession>
<organism evidence="1 2">
    <name type="scientific">Sphingobium yanoikuyae</name>
    <name type="common">Sphingomonas yanoikuyae</name>
    <dbReference type="NCBI Taxonomy" id="13690"/>
    <lineage>
        <taxon>Bacteria</taxon>
        <taxon>Pseudomonadati</taxon>
        <taxon>Pseudomonadota</taxon>
        <taxon>Alphaproteobacteria</taxon>
        <taxon>Sphingomonadales</taxon>
        <taxon>Sphingomonadaceae</taxon>
        <taxon>Sphingobium</taxon>
    </lineage>
</organism>
<proteinExistence type="predicted"/>
<name>A0A9X7YDW6_SPHYA</name>
<evidence type="ECO:0000313" key="2">
    <source>
        <dbReference type="Proteomes" id="UP000515377"/>
    </source>
</evidence>
<sequence>MFVYDPRPTFTHTVKVRVPVDGGFEDQDFKATFQVMPSDEVANYDLNKGEGSADILGATDFLKKIVVGMSDLIGKDEKPLPYNDQLRDALLRQLYVRNALVRTYFNAVSGAQAGN</sequence>
<dbReference type="EMBL" id="CP060122">
    <property type="protein sequence ID" value="QNG47426.1"/>
    <property type="molecule type" value="Genomic_DNA"/>
</dbReference>
<evidence type="ECO:0000313" key="1">
    <source>
        <dbReference type="EMBL" id="QNG47426.1"/>
    </source>
</evidence>
<dbReference type="AlphaFoldDB" id="A0A9X7YDW6"/>
<gene>
    <name evidence="1" type="ORF">H3V42_07395</name>
</gene>
<protein>
    <submittedName>
        <fullName evidence="1">Uncharacterized protein</fullName>
    </submittedName>
</protein>